<sequence length="73" mass="9101">MCNWTEREFCCEHKRLIVNEWCSKYINTHKRCYPKVTHHDYKGDELCSDCKNKKTRREVAWEHLIDRTKYTEY</sequence>
<evidence type="ECO:0000313" key="1">
    <source>
        <dbReference type="EMBL" id="KAK2778965.1"/>
    </source>
</evidence>
<reference evidence="1" key="1">
    <citation type="submission" date="2023-02" db="EMBL/GenBank/DDBJ databases">
        <title>Colletotrichum kahawae CIFC_Que2 genome sequencing and assembly.</title>
        <authorList>
            <person name="Baroncelli R."/>
        </authorList>
    </citation>
    <scope>NUCLEOTIDE SEQUENCE</scope>
    <source>
        <strain evidence="1">CIFC_Que2</strain>
    </source>
</reference>
<evidence type="ECO:0000313" key="2">
    <source>
        <dbReference type="Proteomes" id="UP001281614"/>
    </source>
</evidence>
<keyword evidence="2" id="KW-1185">Reference proteome</keyword>
<dbReference type="AlphaFoldDB" id="A0AAD9YVZ0"/>
<accession>A0AAD9YVZ0</accession>
<gene>
    <name evidence="1" type="ORF">CKAH01_11556</name>
</gene>
<dbReference type="EMBL" id="VYYT01000007">
    <property type="protein sequence ID" value="KAK2778965.1"/>
    <property type="molecule type" value="Genomic_DNA"/>
</dbReference>
<name>A0AAD9YVZ0_COLKA</name>
<comment type="caution">
    <text evidence="1">The sequence shown here is derived from an EMBL/GenBank/DDBJ whole genome shotgun (WGS) entry which is preliminary data.</text>
</comment>
<organism evidence="1 2">
    <name type="scientific">Colletotrichum kahawae</name>
    <name type="common">Coffee berry disease fungus</name>
    <dbReference type="NCBI Taxonomy" id="34407"/>
    <lineage>
        <taxon>Eukaryota</taxon>
        <taxon>Fungi</taxon>
        <taxon>Dikarya</taxon>
        <taxon>Ascomycota</taxon>
        <taxon>Pezizomycotina</taxon>
        <taxon>Sordariomycetes</taxon>
        <taxon>Hypocreomycetidae</taxon>
        <taxon>Glomerellales</taxon>
        <taxon>Glomerellaceae</taxon>
        <taxon>Colletotrichum</taxon>
        <taxon>Colletotrichum gloeosporioides species complex</taxon>
    </lineage>
</organism>
<dbReference type="Proteomes" id="UP001281614">
    <property type="component" value="Unassembled WGS sequence"/>
</dbReference>
<protein>
    <submittedName>
        <fullName evidence="1">Uncharacterized protein</fullName>
    </submittedName>
</protein>
<proteinExistence type="predicted"/>